<proteinExistence type="predicted"/>
<dbReference type="PROSITE" id="PS50164">
    <property type="entry name" value="GIY_YIG"/>
    <property type="match status" value="1"/>
</dbReference>
<sequence>MVDEYTEIINGGTIYGRVYKITDQTNSKVYIGQTKISIYKRFNQHAKGNTTHGMIGKVIKLKGRKNFAIDLLDVTLTQDELDNREIYWIRKYDSFYPNGYNLNGGGKGTVVTEETRQRMREAHLGKTLSLEARRKVSAALRKRPRTLKTHCHRGHAYTPENTYFRPDNGYRLCITCGKENTRRYNQNRKGGD</sequence>
<accession>A0A0F9HFN6</accession>
<dbReference type="Pfam" id="PF01541">
    <property type="entry name" value="GIY-YIG"/>
    <property type="match status" value="1"/>
</dbReference>
<dbReference type="SMART" id="SM00496">
    <property type="entry name" value="IENR2"/>
    <property type="match status" value="2"/>
</dbReference>
<name>A0A0F9HFN6_9ZZZZ</name>
<gene>
    <name evidence="3" type="ORF">LCGC14_1711220</name>
</gene>
<dbReference type="AlphaFoldDB" id="A0A0F9HFN6"/>
<dbReference type="SMART" id="SM00465">
    <property type="entry name" value="GIYc"/>
    <property type="match status" value="1"/>
</dbReference>
<dbReference type="EMBL" id="LAZR01015262">
    <property type="protein sequence ID" value="KKM13937.1"/>
    <property type="molecule type" value="Genomic_DNA"/>
</dbReference>
<organism evidence="3">
    <name type="scientific">marine sediment metagenome</name>
    <dbReference type="NCBI Taxonomy" id="412755"/>
    <lineage>
        <taxon>unclassified sequences</taxon>
        <taxon>metagenomes</taxon>
        <taxon>ecological metagenomes</taxon>
    </lineage>
</organism>
<dbReference type="Gene3D" id="3.40.1440.10">
    <property type="entry name" value="GIY-YIG endonuclease"/>
    <property type="match status" value="1"/>
</dbReference>
<protein>
    <recommendedName>
        <fullName evidence="2">GIY-YIG domain-containing protein</fullName>
    </recommendedName>
</protein>
<comment type="caution">
    <text evidence="3">The sequence shown here is derived from an EMBL/GenBank/DDBJ whole genome shotgun (WGS) entry which is preliminary data.</text>
</comment>
<evidence type="ECO:0000256" key="1">
    <source>
        <dbReference type="ARBA" id="ARBA00010045"/>
    </source>
</evidence>
<evidence type="ECO:0000313" key="3">
    <source>
        <dbReference type="EMBL" id="KKM13937.1"/>
    </source>
</evidence>
<dbReference type="CDD" id="cd10443">
    <property type="entry name" value="GIY-YIG_HE_Tlr8p_PBC-V_like"/>
    <property type="match status" value="1"/>
</dbReference>
<evidence type="ECO:0000259" key="2">
    <source>
        <dbReference type="PROSITE" id="PS50164"/>
    </source>
</evidence>
<dbReference type="GO" id="GO:0004519">
    <property type="term" value="F:endonuclease activity"/>
    <property type="evidence" value="ECO:0007669"/>
    <property type="project" value="InterPro"/>
</dbReference>
<dbReference type="GO" id="GO:0003677">
    <property type="term" value="F:DNA binding"/>
    <property type="evidence" value="ECO:0007669"/>
    <property type="project" value="InterPro"/>
</dbReference>
<dbReference type="InterPro" id="IPR003611">
    <property type="entry name" value="NUMOD3"/>
</dbReference>
<dbReference type="SUPFAM" id="SSF82771">
    <property type="entry name" value="GIY-YIG endonuclease"/>
    <property type="match status" value="1"/>
</dbReference>
<feature type="domain" description="GIY-YIG" evidence="2">
    <location>
        <begin position="14"/>
        <end position="102"/>
    </location>
</feature>
<dbReference type="InterPro" id="IPR035901">
    <property type="entry name" value="GIY-YIG_endonuc_sf"/>
</dbReference>
<dbReference type="NCBIfam" id="TIGR01453">
    <property type="entry name" value="grpIintron_endo"/>
    <property type="match status" value="1"/>
</dbReference>
<reference evidence="3" key="1">
    <citation type="journal article" date="2015" name="Nature">
        <title>Complex archaea that bridge the gap between prokaryotes and eukaryotes.</title>
        <authorList>
            <person name="Spang A."/>
            <person name="Saw J.H."/>
            <person name="Jorgensen S.L."/>
            <person name="Zaremba-Niedzwiedzka K."/>
            <person name="Martijn J."/>
            <person name="Lind A.E."/>
            <person name="van Eijk R."/>
            <person name="Schleper C."/>
            <person name="Guy L."/>
            <person name="Ettema T.J."/>
        </authorList>
    </citation>
    <scope>NUCLEOTIDE SEQUENCE</scope>
</reference>
<dbReference type="InterPro" id="IPR006350">
    <property type="entry name" value="Intron_endoG1"/>
</dbReference>
<comment type="similarity">
    <text evidence="1">To endonucleases of group I introns of fungi and phage.</text>
</comment>
<dbReference type="InterPro" id="IPR000305">
    <property type="entry name" value="GIY-YIG_endonuc"/>
</dbReference>